<dbReference type="InterPro" id="IPR020556">
    <property type="entry name" value="Amidase_CS"/>
</dbReference>
<protein>
    <submittedName>
        <fullName evidence="3">Amidase</fullName>
    </submittedName>
</protein>
<dbReference type="InterPro" id="IPR036928">
    <property type="entry name" value="AS_sf"/>
</dbReference>
<keyword evidence="4" id="KW-1185">Reference proteome</keyword>
<reference evidence="3 4" key="1">
    <citation type="submission" date="2022-10" db="EMBL/GenBank/DDBJ databases">
        <title>Defluviimonas sp. nov., isolated from ocean surface water.</title>
        <authorList>
            <person name="He W."/>
            <person name="Wang L."/>
            <person name="Zhang D.-F."/>
        </authorList>
    </citation>
    <scope>NUCLEOTIDE SEQUENCE [LARGE SCALE GENOMIC DNA]</scope>
    <source>
        <strain evidence="3 4">WL0002</strain>
    </source>
</reference>
<dbReference type="PANTHER" id="PTHR11895">
    <property type="entry name" value="TRANSAMIDASE"/>
    <property type="match status" value="1"/>
</dbReference>
<feature type="domain" description="Amidase" evidence="2">
    <location>
        <begin position="39"/>
        <end position="463"/>
    </location>
</feature>
<dbReference type="RefSeq" id="WP_263732879.1">
    <property type="nucleotide sequence ID" value="NZ_JAOWKY010000001.1"/>
</dbReference>
<organism evidence="3 4">
    <name type="scientific">Albidovulum marisflavi</name>
    <dbReference type="NCBI Taxonomy" id="2984159"/>
    <lineage>
        <taxon>Bacteria</taxon>
        <taxon>Pseudomonadati</taxon>
        <taxon>Pseudomonadota</taxon>
        <taxon>Alphaproteobacteria</taxon>
        <taxon>Rhodobacterales</taxon>
        <taxon>Paracoccaceae</taxon>
        <taxon>Albidovulum</taxon>
    </lineage>
</organism>
<dbReference type="Gene3D" id="3.90.1300.10">
    <property type="entry name" value="Amidase signature (AS) domain"/>
    <property type="match status" value="1"/>
</dbReference>
<dbReference type="InterPro" id="IPR023631">
    <property type="entry name" value="Amidase_dom"/>
</dbReference>
<dbReference type="Proteomes" id="UP001652542">
    <property type="component" value="Unassembled WGS sequence"/>
</dbReference>
<dbReference type="Pfam" id="PF01425">
    <property type="entry name" value="Amidase"/>
    <property type="match status" value="1"/>
</dbReference>
<gene>
    <name evidence="3" type="ORF">OEW28_01050</name>
</gene>
<accession>A0ABT2Z800</accession>
<dbReference type="InterPro" id="IPR000120">
    <property type="entry name" value="Amidase"/>
</dbReference>
<sequence length="487" mass="52621">MRDEDQGHRPANLPDDALCYMPATEALSRFRDRSLSPVELMHAVIARAEATEPRINAITYRHFDEAMDQARKAEARYARGGRVRPLEGLPVAIKDESYIKGRPTSNGSLILKDHVADHTSPVNERILRAGAIVHARTATPEFSCAGYCWSRLWGVTRNPWNPDFTPGGSSGGSGAVLAAGSAMLATGSDIGGSIRIPASITGTVGYKPPYGRNPEEPPFNLDFYCHNGPMARTVRDAILLQNVMAGPHPQDIASLRPRLRLPMEMRPIKGWKIAFSMDLGLFEVDQEVRRNTLAALDVFRSLGAIVEEVDLNWPPDALEAGLTYLRHIFGAFLGQLLDDHAADLTDYARAFAEAGVKSKATDFVRSLETAGRMYATLGPILERYDLLICPTTALPAVPASYNQCGGGVTINGKDVDPMLGWVMTTPFNTLSRCPVLSVPSGRASSGVPTGIQLVGRTYCDADVFRAGLAYEAAVGGWFGGAAARPAL</sequence>
<evidence type="ECO:0000259" key="2">
    <source>
        <dbReference type="Pfam" id="PF01425"/>
    </source>
</evidence>
<name>A0ABT2Z800_9RHOB</name>
<comment type="caution">
    <text evidence="3">The sequence shown here is derived from an EMBL/GenBank/DDBJ whole genome shotgun (WGS) entry which is preliminary data.</text>
</comment>
<evidence type="ECO:0000313" key="3">
    <source>
        <dbReference type="EMBL" id="MCV2867213.1"/>
    </source>
</evidence>
<dbReference type="PANTHER" id="PTHR11895:SF7">
    <property type="entry name" value="GLUTAMYL-TRNA(GLN) AMIDOTRANSFERASE SUBUNIT A, MITOCHONDRIAL"/>
    <property type="match status" value="1"/>
</dbReference>
<evidence type="ECO:0000256" key="1">
    <source>
        <dbReference type="ARBA" id="ARBA00009199"/>
    </source>
</evidence>
<dbReference type="SUPFAM" id="SSF75304">
    <property type="entry name" value="Amidase signature (AS) enzymes"/>
    <property type="match status" value="1"/>
</dbReference>
<comment type="similarity">
    <text evidence="1">Belongs to the amidase family.</text>
</comment>
<dbReference type="EMBL" id="JAOWKY010000001">
    <property type="protein sequence ID" value="MCV2867213.1"/>
    <property type="molecule type" value="Genomic_DNA"/>
</dbReference>
<dbReference type="PROSITE" id="PS00571">
    <property type="entry name" value="AMIDASES"/>
    <property type="match status" value="1"/>
</dbReference>
<evidence type="ECO:0000313" key="4">
    <source>
        <dbReference type="Proteomes" id="UP001652542"/>
    </source>
</evidence>
<proteinExistence type="inferred from homology"/>